<dbReference type="HOGENOM" id="CLU_005871_4_1_1"/>
<dbReference type="STRING" id="36166.T1H2A2"/>
<dbReference type="GO" id="GO:0006270">
    <property type="term" value="P:DNA replication initiation"/>
    <property type="evidence" value="ECO:0007669"/>
    <property type="project" value="InterPro"/>
</dbReference>
<keyword evidence="7" id="KW-1185">Reference proteome</keyword>
<reference evidence="7" key="1">
    <citation type="submission" date="2013-02" db="EMBL/GenBank/DDBJ databases">
        <authorList>
            <person name="Hughes D."/>
        </authorList>
    </citation>
    <scope>NUCLEOTIDE SEQUENCE</scope>
    <source>
        <strain>Durham</strain>
        <strain evidence="7">NC isolate 2 -- Noor lab</strain>
    </source>
</reference>
<comment type="similarity">
    <text evidence="2">Belongs to the CDC45 family.</text>
</comment>
<dbReference type="GO" id="GO:1902977">
    <property type="term" value="P:mitotic DNA replication preinitiation complex assembly"/>
    <property type="evidence" value="ECO:0007669"/>
    <property type="project" value="TreeGrafter"/>
</dbReference>
<evidence type="ECO:0000256" key="4">
    <source>
        <dbReference type="ARBA" id="ARBA00023242"/>
    </source>
</evidence>
<evidence type="ECO:0000256" key="1">
    <source>
        <dbReference type="ARBA" id="ARBA00004123"/>
    </source>
</evidence>
<dbReference type="Proteomes" id="UP000015102">
    <property type="component" value="Unassembled WGS sequence"/>
</dbReference>
<organism evidence="6 7">
    <name type="scientific">Megaselia scalaris</name>
    <name type="common">Humpbacked fly</name>
    <name type="synonym">Phora scalaris</name>
    <dbReference type="NCBI Taxonomy" id="36166"/>
    <lineage>
        <taxon>Eukaryota</taxon>
        <taxon>Metazoa</taxon>
        <taxon>Ecdysozoa</taxon>
        <taxon>Arthropoda</taxon>
        <taxon>Hexapoda</taxon>
        <taxon>Insecta</taxon>
        <taxon>Pterygota</taxon>
        <taxon>Neoptera</taxon>
        <taxon>Endopterygota</taxon>
        <taxon>Diptera</taxon>
        <taxon>Brachycera</taxon>
        <taxon>Muscomorpha</taxon>
        <taxon>Platypezoidea</taxon>
        <taxon>Phoridae</taxon>
        <taxon>Megaseliini</taxon>
        <taxon>Megaselia</taxon>
    </lineage>
</organism>
<dbReference type="GO" id="GO:0003682">
    <property type="term" value="F:chromatin binding"/>
    <property type="evidence" value="ECO:0007669"/>
    <property type="project" value="TreeGrafter"/>
</dbReference>
<sequence>MYCACKLKLWTLKGDKKLHELLVEMGLPLVQAKQTYSSMDLVLRKEFFKMMSTLADKYNIPDIVFGSFILSYGYKNKFSASDYVYASIATLESVKKNKSPEDCFSECLASLSRSNKDMLNSGIEGAKTLLSTVFKQVQSSIEANHVKSAGPFLYYILNEENPFFSFPYGLKILAKFILNAHVAVSRNRKAIEQPLIAACPIDFENNLALLVGIPPYCEESPKNFFGKAFEQAAAKSNALILQDSFDTALIQIRLTDMTRFLDALIILLS</sequence>
<evidence type="ECO:0000313" key="7">
    <source>
        <dbReference type="Proteomes" id="UP000015102"/>
    </source>
</evidence>
<comment type="subcellular location">
    <subcellularLocation>
        <location evidence="1">Nucleus</location>
    </subcellularLocation>
</comment>
<evidence type="ECO:0000256" key="5">
    <source>
        <dbReference type="ARBA" id="ARBA00023306"/>
    </source>
</evidence>
<accession>T1H2A2</accession>
<protein>
    <submittedName>
        <fullName evidence="6">Uncharacterized protein</fullName>
    </submittedName>
</protein>
<evidence type="ECO:0000256" key="2">
    <source>
        <dbReference type="ARBA" id="ARBA00010727"/>
    </source>
</evidence>
<keyword evidence="3" id="KW-0235">DNA replication</keyword>
<keyword evidence="5" id="KW-0131">Cell cycle</keyword>
<keyword evidence="4" id="KW-0539">Nucleus</keyword>
<proteinExistence type="inferred from homology"/>
<dbReference type="OMA" id="EDCFSEC"/>
<dbReference type="EMBL" id="CAQQ02087703">
    <property type="status" value="NOT_ANNOTATED_CDS"/>
    <property type="molecule type" value="Genomic_DNA"/>
</dbReference>
<dbReference type="GO" id="GO:0000727">
    <property type="term" value="P:double-strand break repair via break-induced replication"/>
    <property type="evidence" value="ECO:0007669"/>
    <property type="project" value="TreeGrafter"/>
</dbReference>
<dbReference type="GO" id="GO:0003697">
    <property type="term" value="F:single-stranded DNA binding"/>
    <property type="evidence" value="ECO:0007669"/>
    <property type="project" value="TreeGrafter"/>
</dbReference>
<dbReference type="PANTHER" id="PTHR10507:SF0">
    <property type="entry name" value="CELL DIVISION CONTROL PROTEIN 45 HOMOLOG"/>
    <property type="match status" value="1"/>
</dbReference>
<dbReference type="PANTHER" id="PTHR10507">
    <property type="entry name" value="CDC45-RELATED PROTEIN"/>
    <property type="match status" value="1"/>
</dbReference>
<dbReference type="AlphaFoldDB" id="T1H2A2"/>
<reference evidence="6" key="2">
    <citation type="submission" date="2015-06" db="UniProtKB">
        <authorList>
            <consortium name="EnsemblMetazoa"/>
        </authorList>
    </citation>
    <scope>IDENTIFICATION</scope>
</reference>
<evidence type="ECO:0000256" key="3">
    <source>
        <dbReference type="ARBA" id="ARBA00022705"/>
    </source>
</evidence>
<dbReference type="InterPro" id="IPR003874">
    <property type="entry name" value="CDC45"/>
</dbReference>
<name>T1H2A2_MEGSC</name>
<dbReference type="GO" id="GO:0003688">
    <property type="term" value="F:DNA replication origin binding"/>
    <property type="evidence" value="ECO:0007669"/>
    <property type="project" value="TreeGrafter"/>
</dbReference>
<evidence type="ECO:0000313" key="6">
    <source>
        <dbReference type="EnsemblMetazoa" id="MESCA010339-PA"/>
    </source>
</evidence>
<dbReference type="GO" id="GO:0031261">
    <property type="term" value="C:DNA replication preinitiation complex"/>
    <property type="evidence" value="ECO:0007669"/>
    <property type="project" value="TreeGrafter"/>
</dbReference>
<dbReference type="Pfam" id="PF02724">
    <property type="entry name" value="CDC45"/>
    <property type="match status" value="1"/>
</dbReference>
<dbReference type="EnsemblMetazoa" id="MESCA010339-RA">
    <property type="protein sequence ID" value="MESCA010339-PA"/>
    <property type="gene ID" value="MESCA010339"/>
</dbReference>